<accession>A0A6A6TQB3</accession>
<evidence type="ECO:0000259" key="9">
    <source>
        <dbReference type="Pfam" id="PF17801"/>
    </source>
</evidence>
<keyword evidence="5 7" id="KW-0378">Hydrolase</keyword>
<keyword evidence="6 7" id="KW-0326">Glycosidase</keyword>
<dbReference type="EC" id="3.2.1.22" evidence="3 7"/>
<dbReference type="CDD" id="cd14792">
    <property type="entry name" value="GH27"/>
    <property type="match status" value="1"/>
</dbReference>
<evidence type="ECO:0000256" key="6">
    <source>
        <dbReference type="ARBA" id="ARBA00023295"/>
    </source>
</evidence>
<feature type="domain" description="Alpha galactosidase C-terminal" evidence="9">
    <location>
        <begin position="318"/>
        <end position="390"/>
    </location>
</feature>
<evidence type="ECO:0000313" key="10">
    <source>
        <dbReference type="EMBL" id="KAF2661108.1"/>
    </source>
</evidence>
<evidence type="ECO:0000256" key="2">
    <source>
        <dbReference type="ARBA" id="ARBA00009743"/>
    </source>
</evidence>
<dbReference type="Pfam" id="PF17801">
    <property type="entry name" value="Melibiase_C"/>
    <property type="match status" value="1"/>
</dbReference>
<dbReference type="OrthoDB" id="5795902at2759"/>
<dbReference type="Gene3D" id="2.60.120.260">
    <property type="entry name" value="Galactose-binding domain-like"/>
    <property type="match status" value="1"/>
</dbReference>
<keyword evidence="7" id="KW-1015">Disulfide bond</keyword>
<dbReference type="PANTHER" id="PTHR11452:SF75">
    <property type="entry name" value="ALPHA-GALACTOSIDASE MEL1"/>
    <property type="match status" value="1"/>
</dbReference>
<dbReference type="AlphaFoldDB" id="A0A6A6TQB3"/>
<comment type="catalytic activity">
    <reaction evidence="1 7">
        <text>Hydrolysis of terminal, non-reducing alpha-D-galactose residues in alpha-D-galactosides, including galactose oligosaccharides, galactomannans and galactolipids.</text>
        <dbReference type="EC" id="3.2.1.22"/>
    </reaction>
</comment>
<keyword evidence="11" id="KW-1185">Reference proteome</keyword>
<evidence type="ECO:0000313" key="11">
    <source>
        <dbReference type="Proteomes" id="UP000799324"/>
    </source>
</evidence>
<evidence type="ECO:0000256" key="3">
    <source>
        <dbReference type="ARBA" id="ARBA00012755"/>
    </source>
</evidence>
<dbReference type="Gene3D" id="3.20.20.70">
    <property type="entry name" value="Aldolase class I"/>
    <property type="match status" value="1"/>
</dbReference>
<dbReference type="InterPro" id="IPR041233">
    <property type="entry name" value="Melibiase_C"/>
</dbReference>
<evidence type="ECO:0000256" key="5">
    <source>
        <dbReference type="ARBA" id="ARBA00022801"/>
    </source>
</evidence>
<dbReference type="FunFam" id="3.20.20.70:FF:000197">
    <property type="entry name" value="Alpha-galactosidase"/>
    <property type="match status" value="1"/>
</dbReference>
<organism evidence="10 11">
    <name type="scientific">Lophiostoma macrostomum CBS 122681</name>
    <dbReference type="NCBI Taxonomy" id="1314788"/>
    <lineage>
        <taxon>Eukaryota</taxon>
        <taxon>Fungi</taxon>
        <taxon>Dikarya</taxon>
        <taxon>Ascomycota</taxon>
        <taxon>Pezizomycotina</taxon>
        <taxon>Dothideomycetes</taxon>
        <taxon>Pleosporomycetidae</taxon>
        <taxon>Pleosporales</taxon>
        <taxon>Lophiostomataceae</taxon>
        <taxon>Lophiostoma</taxon>
    </lineage>
</organism>
<dbReference type="InterPro" id="IPR013785">
    <property type="entry name" value="Aldolase_TIM"/>
</dbReference>
<dbReference type="InterPro" id="IPR013780">
    <property type="entry name" value="Glyco_hydro_b"/>
</dbReference>
<dbReference type="Proteomes" id="UP000799324">
    <property type="component" value="Unassembled WGS sequence"/>
</dbReference>
<dbReference type="EMBL" id="MU004295">
    <property type="protein sequence ID" value="KAF2661108.1"/>
    <property type="molecule type" value="Genomic_DNA"/>
</dbReference>
<sequence length="544" mass="59571">MATMTSIVLLLLASPLCATIVRSPAPPMGWNSYNSYSCNPSEAIIKLNAEGLISTGLKDLGYTLVTPDCGWQNQSRDAQQQMQWNATLFPSGGEALGKYLHGLGLRFGLYSGGGYHQCGSYDLPGSLGYEEIDAKTFAAWGGDSLKYDNCFSTSNDTMVDNDSEEAQSPARFEKMAASLDAQSRDFQFFICQWGIGENVGDWASQIGNTWRMSNDIYNAWRSIWRISNQVVPYYRNTRPGAFPDMDMLIVGLDALSAEEERFHYSMWAINKSPLLIGAKLDSTLPAASLKTLSNQDVISINQDPLSKQARLVKRYTEEEWDVWLGELSENRQVLGIANWRNESQSVELDLRSIGIGEANAKDVWAAESLGSLQRNLTIDLTAHEMKLLLLTNITAPQVPFESTGYYPASNASLSGSATLSTCPNGTCHPTGLKAADIGQDASITFRSIKAKSSGSKLLGVDFINYDYATTTAWDWGSNTRNLSVEVNGGQSKRWAFPLSGENWYETGRLSIEADGFVAGASNEVVFRAVGNSSAPDIVGFEVFE</sequence>
<protein>
    <recommendedName>
        <fullName evidence="3 7">Alpha-galactosidase</fullName>
        <ecNumber evidence="3 7">3.2.1.22</ecNumber>
    </recommendedName>
    <alternativeName>
        <fullName evidence="7">Melibiase</fullName>
    </alternativeName>
</protein>
<dbReference type="InterPro" id="IPR002241">
    <property type="entry name" value="Glyco_hydro_27"/>
</dbReference>
<dbReference type="Pfam" id="PF16499">
    <property type="entry name" value="Melibiase_2"/>
    <property type="match status" value="1"/>
</dbReference>
<evidence type="ECO:0000256" key="7">
    <source>
        <dbReference type="RuleBase" id="RU361168"/>
    </source>
</evidence>
<proteinExistence type="inferred from homology"/>
<dbReference type="PANTHER" id="PTHR11452">
    <property type="entry name" value="ALPHA-GALACTOSIDASE/ALPHA-N-ACETYLGALACTOSAMINIDASE"/>
    <property type="match status" value="1"/>
</dbReference>
<evidence type="ECO:0000256" key="1">
    <source>
        <dbReference type="ARBA" id="ARBA00001255"/>
    </source>
</evidence>
<feature type="signal peptide" evidence="8">
    <location>
        <begin position="1"/>
        <end position="18"/>
    </location>
</feature>
<dbReference type="SUPFAM" id="SSF51011">
    <property type="entry name" value="Glycosyl hydrolase domain"/>
    <property type="match status" value="1"/>
</dbReference>
<dbReference type="GO" id="GO:0005975">
    <property type="term" value="P:carbohydrate metabolic process"/>
    <property type="evidence" value="ECO:0007669"/>
    <property type="project" value="InterPro"/>
</dbReference>
<dbReference type="SUPFAM" id="SSF51445">
    <property type="entry name" value="(Trans)glycosidases"/>
    <property type="match status" value="1"/>
</dbReference>
<dbReference type="InterPro" id="IPR017853">
    <property type="entry name" value="GH"/>
</dbReference>
<feature type="chain" id="PRO_5025503171" description="Alpha-galactosidase" evidence="8">
    <location>
        <begin position="19"/>
        <end position="544"/>
    </location>
</feature>
<reference evidence="10" key="1">
    <citation type="journal article" date="2020" name="Stud. Mycol.">
        <title>101 Dothideomycetes genomes: a test case for predicting lifestyles and emergence of pathogens.</title>
        <authorList>
            <person name="Haridas S."/>
            <person name="Albert R."/>
            <person name="Binder M."/>
            <person name="Bloem J."/>
            <person name="Labutti K."/>
            <person name="Salamov A."/>
            <person name="Andreopoulos B."/>
            <person name="Baker S."/>
            <person name="Barry K."/>
            <person name="Bills G."/>
            <person name="Bluhm B."/>
            <person name="Cannon C."/>
            <person name="Castanera R."/>
            <person name="Culley D."/>
            <person name="Daum C."/>
            <person name="Ezra D."/>
            <person name="Gonzalez J."/>
            <person name="Henrissat B."/>
            <person name="Kuo A."/>
            <person name="Liang C."/>
            <person name="Lipzen A."/>
            <person name="Lutzoni F."/>
            <person name="Magnuson J."/>
            <person name="Mondo S."/>
            <person name="Nolan M."/>
            <person name="Ohm R."/>
            <person name="Pangilinan J."/>
            <person name="Park H.-J."/>
            <person name="Ramirez L."/>
            <person name="Alfaro M."/>
            <person name="Sun H."/>
            <person name="Tritt A."/>
            <person name="Yoshinaga Y."/>
            <person name="Zwiers L.-H."/>
            <person name="Turgeon B."/>
            <person name="Goodwin S."/>
            <person name="Spatafora J."/>
            <person name="Crous P."/>
            <person name="Grigoriev I."/>
        </authorList>
    </citation>
    <scope>NUCLEOTIDE SEQUENCE</scope>
    <source>
        <strain evidence="10">CBS 122681</strain>
    </source>
</reference>
<dbReference type="PRINTS" id="PR00740">
    <property type="entry name" value="GLHYDRLASE27"/>
</dbReference>
<keyword evidence="4 8" id="KW-0732">Signal</keyword>
<comment type="similarity">
    <text evidence="2 7">Belongs to the glycosyl hydrolase 27 family.</text>
</comment>
<dbReference type="Gene3D" id="2.60.40.1180">
    <property type="entry name" value="Golgi alpha-mannosidase II"/>
    <property type="match status" value="1"/>
</dbReference>
<dbReference type="GO" id="GO:0004557">
    <property type="term" value="F:alpha-galactosidase activity"/>
    <property type="evidence" value="ECO:0007669"/>
    <property type="project" value="UniProtKB-EC"/>
</dbReference>
<evidence type="ECO:0000256" key="8">
    <source>
        <dbReference type="SAM" id="SignalP"/>
    </source>
</evidence>
<name>A0A6A6TQB3_9PLEO</name>
<evidence type="ECO:0000256" key="4">
    <source>
        <dbReference type="ARBA" id="ARBA00022729"/>
    </source>
</evidence>
<gene>
    <name evidence="10" type="ORF">K491DRAFT_647893</name>
</gene>
<dbReference type="CDD" id="cd04081">
    <property type="entry name" value="CBM35_galactosidase-like"/>
    <property type="match status" value="1"/>
</dbReference>